<dbReference type="STRING" id="412690.SAMN04489834_1782"/>
<feature type="domain" description="Gfo/Idh/MocA-like oxidoreductase N-terminal" evidence="3">
    <location>
        <begin position="5"/>
        <end position="123"/>
    </location>
</feature>
<dbReference type="EMBL" id="LT629742">
    <property type="protein sequence ID" value="SDS60399.1"/>
    <property type="molecule type" value="Genomic_DNA"/>
</dbReference>
<dbReference type="Pfam" id="PF02894">
    <property type="entry name" value="GFO_IDH_MocA_C"/>
    <property type="match status" value="1"/>
</dbReference>
<dbReference type="Proteomes" id="UP000181956">
    <property type="component" value="Chromosome I"/>
</dbReference>
<feature type="domain" description="Gfo/Idh/MocA-like oxidoreductase C-terminal" evidence="4">
    <location>
        <begin position="137"/>
        <end position="329"/>
    </location>
</feature>
<evidence type="ECO:0000256" key="2">
    <source>
        <dbReference type="ARBA" id="ARBA00023002"/>
    </source>
</evidence>
<dbReference type="PANTHER" id="PTHR43818">
    <property type="entry name" value="BCDNA.GH03377"/>
    <property type="match status" value="1"/>
</dbReference>
<dbReference type="Gene3D" id="3.40.50.720">
    <property type="entry name" value="NAD(P)-binding Rossmann-like Domain"/>
    <property type="match status" value="1"/>
</dbReference>
<dbReference type="Gene3D" id="3.30.360.10">
    <property type="entry name" value="Dihydrodipicolinate Reductase, domain 2"/>
    <property type="match status" value="1"/>
</dbReference>
<proteinExistence type="inferred from homology"/>
<keyword evidence="2" id="KW-0560">Oxidoreductase</keyword>
<dbReference type="InterPro" id="IPR000683">
    <property type="entry name" value="Gfo/Idh/MocA-like_OxRdtase_N"/>
</dbReference>
<reference evidence="6" key="1">
    <citation type="submission" date="2016-10" db="EMBL/GenBank/DDBJ databases">
        <authorList>
            <person name="Varghese N."/>
            <person name="Submissions S."/>
        </authorList>
    </citation>
    <scope>NUCLEOTIDE SEQUENCE [LARGE SCALE GENOMIC DNA]</scope>
    <source>
        <strain evidence="6">DSM 21772</strain>
    </source>
</reference>
<organism evidence="5 6">
    <name type="scientific">Microterricola viridarii</name>
    <dbReference type="NCBI Taxonomy" id="412690"/>
    <lineage>
        <taxon>Bacteria</taxon>
        <taxon>Bacillati</taxon>
        <taxon>Actinomycetota</taxon>
        <taxon>Actinomycetes</taxon>
        <taxon>Micrococcales</taxon>
        <taxon>Microbacteriaceae</taxon>
        <taxon>Microterricola</taxon>
    </lineage>
</organism>
<dbReference type="RefSeq" id="WP_083363716.1">
    <property type="nucleotide sequence ID" value="NZ_LT629742.1"/>
</dbReference>
<evidence type="ECO:0000256" key="1">
    <source>
        <dbReference type="ARBA" id="ARBA00010928"/>
    </source>
</evidence>
<keyword evidence="6" id="KW-1185">Reference proteome</keyword>
<protein>
    <submittedName>
        <fullName evidence="5">Predicted dehydrogenase</fullName>
    </submittedName>
</protein>
<dbReference type="PANTHER" id="PTHR43818:SF11">
    <property type="entry name" value="BCDNA.GH03377"/>
    <property type="match status" value="1"/>
</dbReference>
<evidence type="ECO:0000313" key="5">
    <source>
        <dbReference type="EMBL" id="SDS60399.1"/>
    </source>
</evidence>
<comment type="similarity">
    <text evidence="1">Belongs to the Gfo/Idh/MocA family.</text>
</comment>
<sequence>MSAPIRVAVVGTGSIAREHVTALASIPGVEVAFVCGSDLARAAAVASLAPGAEATTDLARLLADPSILGVDVCNATPQHAASTISAGRAGKHVHVEKPAALTIADFDAMVAATEGSGTSLMVGQTVRFQPAVAALAERVHAGDIGTPRLAHVSWYTGYVWPGGWRGWQLDREKSGGHPVHNGTHSLDVAVWLMGRRPVRVFTRSFPSFAADMPVDDSFHMTVRFEDGSLATLEISYALAEPGDMFRRIMVAGTAGSIEHSTDSEPRLRAPGVRTAPASVEGAMRLQLAHWIELISGRAEPIVTTPQVRAALRTALAAQESLDTGRPVDIVWEDDK</sequence>
<accession>A0A1H1TLG9</accession>
<dbReference type="OrthoDB" id="9792085at2"/>
<dbReference type="Pfam" id="PF01408">
    <property type="entry name" value="GFO_IDH_MocA"/>
    <property type="match status" value="1"/>
</dbReference>
<dbReference type="InterPro" id="IPR004104">
    <property type="entry name" value="Gfo/Idh/MocA-like_OxRdtase_C"/>
</dbReference>
<evidence type="ECO:0000313" key="6">
    <source>
        <dbReference type="Proteomes" id="UP000181956"/>
    </source>
</evidence>
<evidence type="ECO:0000259" key="3">
    <source>
        <dbReference type="Pfam" id="PF01408"/>
    </source>
</evidence>
<dbReference type="SUPFAM" id="SSF55347">
    <property type="entry name" value="Glyceraldehyde-3-phosphate dehydrogenase-like, C-terminal domain"/>
    <property type="match status" value="1"/>
</dbReference>
<evidence type="ECO:0000259" key="4">
    <source>
        <dbReference type="Pfam" id="PF02894"/>
    </source>
</evidence>
<dbReference type="AlphaFoldDB" id="A0A1H1TLG9"/>
<dbReference type="SUPFAM" id="SSF51735">
    <property type="entry name" value="NAD(P)-binding Rossmann-fold domains"/>
    <property type="match status" value="1"/>
</dbReference>
<dbReference type="GO" id="GO:0016491">
    <property type="term" value="F:oxidoreductase activity"/>
    <property type="evidence" value="ECO:0007669"/>
    <property type="project" value="UniProtKB-KW"/>
</dbReference>
<gene>
    <name evidence="5" type="ORF">SAMN04489834_1782</name>
</gene>
<dbReference type="InterPro" id="IPR036291">
    <property type="entry name" value="NAD(P)-bd_dom_sf"/>
</dbReference>
<name>A0A1H1TLG9_9MICO</name>
<dbReference type="InterPro" id="IPR050463">
    <property type="entry name" value="Gfo/Idh/MocA_oxidrdct_glycsds"/>
</dbReference>
<dbReference type="GO" id="GO:0000166">
    <property type="term" value="F:nucleotide binding"/>
    <property type="evidence" value="ECO:0007669"/>
    <property type="project" value="InterPro"/>
</dbReference>